<sequence length="68" mass="7314">MTRPHTDTNAGKQDKDQDQGALEKLANLIDPASRDVSDAEIFDPGANIPSSGRVLNESEAPPSKRSPR</sequence>
<gene>
    <name evidence="2" type="ORF">RY831_25040</name>
</gene>
<dbReference type="EMBL" id="JAWIIV010000030">
    <property type="protein sequence ID" value="MEC4722434.1"/>
    <property type="molecule type" value="Genomic_DNA"/>
</dbReference>
<dbReference type="Proteomes" id="UP001352263">
    <property type="component" value="Unassembled WGS sequence"/>
</dbReference>
<comment type="caution">
    <text evidence="2">The sequence shown here is derived from an EMBL/GenBank/DDBJ whole genome shotgun (WGS) entry which is preliminary data.</text>
</comment>
<name>A0ABU6JFI5_9BURK</name>
<proteinExistence type="predicted"/>
<evidence type="ECO:0000256" key="1">
    <source>
        <dbReference type="SAM" id="MobiDB-lite"/>
    </source>
</evidence>
<reference evidence="2 3" key="1">
    <citation type="submission" date="2023-10" db="EMBL/GenBank/DDBJ databases">
        <title>Noviherbaspirillum sp. CPCC 100848 genome assembly.</title>
        <authorList>
            <person name="Li X.Y."/>
            <person name="Fang X.M."/>
        </authorList>
    </citation>
    <scope>NUCLEOTIDE SEQUENCE [LARGE SCALE GENOMIC DNA]</scope>
    <source>
        <strain evidence="2 3">CPCC 100848</strain>
    </source>
</reference>
<dbReference type="RefSeq" id="WP_326509109.1">
    <property type="nucleotide sequence ID" value="NZ_JAWIIV010000030.1"/>
</dbReference>
<organism evidence="2 3">
    <name type="scientific">Noviherbaspirillum album</name>
    <dbReference type="NCBI Taxonomy" id="3080276"/>
    <lineage>
        <taxon>Bacteria</taxon>
        <taxon>Pseudomonadati</taxon>
        <taxon>Pseudomonadota</taxon>
        <taxon>Betaproteobacteria</taxon>
        <taxon>Burkholderiales</taxon>
        <taxon>Oxalobacteraceae</taxon>
        <taxon>Noviherbaspirillum</taxon>
    </lineage>
</organism>
<accession>A0ABU6JFI5</accession>
<keyword evidence="3" id="KW-1185">Reference proteome</keyword>
<feature type="compositionally biased region" description="Basic and acidic residues" evidence="1">
    <location>
        <begin position="1"/>
        <end position="18"/>
    </location>
</feature>
<evidence type="ECO:0000313" key="2">
    <source>
        <dbReference type="EMBL" id="MEC4722434.1"/>
    </source>
</evidence>
<evidence type="ECO:0000313" key="3">
    <source>
        <dbReference type="Proteomes" id="UP001352263"/>
    </source>
</evidence>
<feature type="region of interest" description="Disordered" evidence="1">
    <location>
        <begin position="1"/>
        <end position="68"/>
    </location>
</feature>
<protein>
    <submittedName>
        <fullName evidence="2">Uncharacterized protein</fullName>
    </submittedName>
</protein>